<organism evidence="2 3">
    <name type="scientific">Fusarium pseudoanthophilum</name>
    <dbReference type="NCBI Taxonomy" id="48495"/>
    <lineage>
        <taxon>Eukaryota</taxon>
        <taxon>Fungi</taxon>
        <taxon>Dikarya</taxon>
        <taxon>Ascomycota</taxon>
        <taxon>Pezizomycotina</taxon>
        <taxon>Sordariomycetes</taxon>
        <taxon>Hypocreomycetidae</taxon>
        <taxon>Hypocreales</taxon>
        <taxon>Nectriaceae</taxon>
        <taxon>Fusarium</taxon>
        <taxon>Fusarium fujikuroi species complex</taxon>
    </lineage>
</organism>
<gene>
    <name evidence="2" type="ORF">FPANT_11617</name>
</gene>
<feature type="region of interest" description="Disordered" evidence="1">
    <location>
        <begin position="1"/>
        <end position="33"/>
    </location>
</feature>
<proteinExistence type="predicted"/>
<reference evidence="2 3" key="1">
    <citation type="submission" date="2020-05" db="EMBL/GenBank/DDBJ databases">
        <title>Identification and distribution of gene clusters putatively required for synthesis of sphingolipid metabolism inhibitors in phylogenetically diverse species of the filamentous fungus Fusarium.</title>
        <authorList>
            <person name="Kim H.-S."/>
            <person name="Busman M."/>
            <person name="Brown D.W."/>
            <person name="Divon H."/>
            <person name="Uhlig S."/>
            <person name="Proctor R.H."/>
        </authorList>
    </citation>
    <scope>NUCLEOTIDE SEQUENCE [LARGE SCALE GENOMIC DNA]</scope>
    <source>
        <strain evidence="2 3">NRRL 25211</strain>
    </source>
</reference>
<comment type="caution">
    <text evidence="2">The sequence shown here is derived from an EMBL/GenBank/DDBJ whole genome shotgun (WGS) entry which is preliminary data.</text>
</comment>
<dbReference type="EMBL" id="JAAOAR010000717">
    <property type="protein sequence ID" value="KAF5574769.1"/>
    <property type="molecule type" value="Genomic_DNA"/>
</dbReference>
<evidence type="ECO:0000256" key="1">
    <source>
        <dbReference type="SAM" id="MobiDB-lite"/>
    </source>
</evidence>
<feature type="non-terminal residue" evidence="2">
    <location>
        <position position="33"/>
    </location>
</feature>
<sequence length="33" mass="3347">MDVDEDYDDSGEDEKKATIVTNGSGPSSAAGDA</sequence>
<keyword evidence="3" id="KW-1185">Reference proteome</keyword>
<name>A0A8H5KIA2_9HYPO</name>
<evidence type="ECO:0000313" key="2">
    <source>
        <dbReference type="EMBL" id="KAF5574769.1"/>
    </source>
</evidence>
<dbReference type="Proteomes" id="UP000544095">
    <property type="component" value="Unassembled WGS sequence"/>
</dbReference>
<feature type="compositionally biased region" description="Acidic residues" evidence="1">
    <location>
        <begin position="1"/>
        <end position="12"/>
    </location>
</feature>
<protein>
    <submittedName>
        <fullName evidence="2">Putative TPR-containing protein</fullName>
    </submittedName>
</protein>
<dbReference type="AlphaFoldDB" id="A0A8H5KIA2"/>
<evidence type="ECO:0000313" key="3">
    <source>
        <dbReference type="Proteomes" id="UP000544095"/>
    </source>
</evidence>
<accession>A0A8H5KIA2</accession>